<comment type="similarity">
    <text evidence="3">Belongs to the HAD-like hydrolase superfamily. CbbY/CbbZ/Gph/YieH family.</text>
</comment>
<accession>A0A4S8NZB3</accession>
<evidence type="ECO:0000313" key="6">
    <source>
        <dbReference type="Proteomes" id="UP000308828"/>
    </source>
</evidence>
<dbReference type="PANTHER" id="PTHR43434">
    <property type="entry name" value="PHOSPHOGLYCOLATE PHOSPHATASE"/>
    <property type="match status" value="1"/>
</dbReference>
<dbReference type="Proteomes" id="UP000308828">
    <property type="component" value="Unassembled WGS sequence"/>
</dbReference>
<dbReference type="Pfam" id="PF00702">
    <property type="entry name" value="Hydrolase"/>
    <property type="match status" value="1"/>
</dbReference>
<dbReference type="InterPro" id="IPR036412">
    <property type="entry name" value="HAD-like_sf"/>
</dbReference>
<dbReference type="InterPro" id="IPR050155">
    <property type="entry name" value="HAD-like_hydrolase_sf"/>
</dbReference>
<dbReference type="InterPro" id="IPR023198">
    <property type="entry name" value="PGP-like_dom2"/>
</dbReference>
<comment type="caution">
    <text evidence="5">The sequence shown here is derived from an EMBL/GenBank/DDBJ whole genome shotgun (WGS) entry which is preliminary data.</text>
</comment>
<dbReference type="SUPFAM" id="SSF56784">
    <property type="entry name" value="HAD-like"/>
    <property type="match status" value="1"/>
</dbReference>
<dbReference type="SFLD" id="SFLDS00003">
    <property type="entry name" value="Haloacid_Dehalogenase"/>
    <property type="match status" value="1"/>
</dbReference>
<dbReference type="Gene3D" id="1.10.150.240">
    <property type="entry name" value="Putative phosphatase, domain 2"/>
    <property type="match status" value="1"/>
</dbReference>
<name>A0A4S8NZB3_9HYPH</name>
<comment type="pathway">
    <text evidence="2">Organic acid metabolism; glycolate biosynthesis; glycolate from 2-phosphoglycolate: step 1/1.</text>
</comment>
<evidence type="ECO:0000256" key="1">
    <source>
        <dbReference type="ARBA" id="ARBA00000830"/>
    </source>
</evidence>
<keyword evidence="5" id="KW-0378">Hydrolase</keyword>
<dbReference type="Gene3D" id="3.40.50.1000">
    <property type="entry name" value="HAD superfamily/HAD-like"/>
    <property type="match status" value="1"/>
</dbReference>
<evidence type="ECO:0000256" key="4">
    <source>
        <dbReference type="ARBA" id="ARBA00013078"/>
    </source>
</evidence>
<sequence>MIKAIIFDRDGTLVDFSGMFLAFVDDLHTGQGLPAPNDRAWILSLEYWHRIEEGLMIGDVIVKDQLDRVPRIYMTQASLFPGTAQTLRTLQRTGVRMTLASSWVATEQTRDLLAREGIADCFQSVLTRDDLSAEPTYATAGPLEVKAALVDRTLAILGLDPQEVAIVGDAPPDIAVGKKKGMRTIAVRTGNFKFLGDHLEGLGPDHIVSSAADLDPHLHFN</sequence>
<dbReference type="PANTHER" id="PTHR43434:SF1">
    <property type="entry name" value="PHOSPHOGLYCOLATE PHOSPHATASE"/>
    <property type="match status" value="1"/>
</dbReference>
<dbReference type="GO" id="GO:0006281">
    <property type="term" value="P:DNA repair"/>
    <property type="evidence" value="ECO:0007669"/>
    <property type="project" value="TreeGrafter"/>
</dbReference>
<evidence type="ECO:0000256" key="3">
    <source>
        <dbReference type="ARBA" id="ARBA00006171"/>
    </source>
</evidence>
<dbReference type="EMBL" id="STGV01000007">
    <property type="protein sequence ID" value="THV20574.1"/>
    <property type="molecule type" value="Genomic_DNA"/>
</dbReference>
<dbReference type="SFLD" id="SFLDG01129">
    <property type="entry name" value="C1.5:_HAD__Beta-PGM__Phosphata"/>
    <property type="match status" value="1"/>
</dbReference>
<dbReference type="AlphaFoldDB" id="A0A4S8NZB3"/>
<dbReference type="GO" id="GO:0008967">
    <property type="term" value="F:phosphoglycolate phosphatase activity"/>
    <property type="evidence" value="ECO:0007669"/>
    <property type="project" value="UniProtKB-EC"/>
</dbReference>
<gene>
    <name evidence="5" type="ORF">FAA97_18420</name>
</gene>
<dbReference type="OrthoDB" id="5504491at2"/>
<dbReference type="InterPro" id="IPR023214">
    <property type="entry name" value="HAD_sf"/>
</dbReference>
<dbReference type="EC" id="3.1.3.18" evidence="4"/>
<protein>
    <recommendedName>
        <fullName evidence="4">phosphoglycolate phosphatase</fullName>
        <ecNumber evidence="4">3.1.3.18</ecNumber>
    </recommendedName>
</protein>
<comment type="catalytic activity">
    <reaction evidence="1">
        <text>2-phosphoglycolate + H2O = glycolate + phosphate</text>
        <dbReference type="Rhea" id="RHEA:14369"/>
        <dbReference type="ChEBI" id="CHEBI:15377"/>
        <dbReference type="ChEBI" id="CHEBI:29805"/>
        <dbReference type="ChEBI" id="CHEBI:43474"/>
        <dbReference type="ChEBI" id="CHEBI:58033"/>
        <dbReference type="EC" id="3.1.3.18"/>
    </reaction>
</comment>
<keyword evidence="6" id="KW-1185">Reference proteome</keyword>
<proteinExistence type="inferred from homology"/>
<evidence type="ECO:0000313" key="5">
    <source>
        <dbReference type="EMBL" id="THV20574.1"/>
    </source>
</evidence>
<evidence type="ECO:0000256" key="2">
    <source>
        <dbReference type="ARBA" id="ARBA00004818"/>
    </source>
</evidence>
<reference evidence="5 6" key="1">
    <citation type="submission" date="2019-04" db="EMBL/GenBank/DDBJ databases">
        <title>Genome sequence of strain shin9-1.</title>
        <authorList>
            <person name="Gao J."/>
            <person name="Sun J."/>
        </authorList>
    </citation>
    <scope>NUCLEOTIDE SEQUENCE [LARGE SCALE GENOMIC DNA]</scope>
    <source>
        <strain evidence="6">shin9-1</strain>
    </source>
</reference>
<organism evidence="5 6">
    <name type="scientific">Peteryoungia ipomoeae</name>
    <dbReference type="NCBI Taxonomy" id="1210932"/>
    <lineage>
        <taxon>Bacteria</taxon>
        <taxon>Pseudomonadati</taxon>
        <taxon>Pseudomonadota</taxon>
        <taxon>Alphaproteobacteria</taxon>
        <taxon>Hyphomicrobiales</taxon>
        <taxon>Rhizobiaceae</taxon>
        <taxon>Peteryoungia</taxon>
    </lineage>
</organism>
<dbReference type="RefSeq" id="WP_136600035.1">
    <property type="nucleotide sequence ID" value="NZ_STGV01000007.1"/>
</dbReference>